<feature type="region of interest" description="Disordered" evidence="7">
    <location>
        <begin position="360"/>
        <end position="399"/>
    </location>
</feature>
<feature type="compositionally biased region" description="Low complexity" evidence="7">
    <location>
        <begin position="577"/>
        <end position="592"/>
    </location>
</feature>
<dbReference type="Proteomes" id="UP000780801">
    <property type="component" value="Unassembled WGS sequence"/>
</dbReference>
<keyword evidence="6" id="KW-0072">Autophagy</keyword>
<feature type="region of interest" description="Disordered" evidence="7">
    <location>
        <begin position="427"/>
        <end position="447"/>
    </location>
</feature>
<evidence type="ECO:0000256" key="5">
    <source>
        <dbReference type="ARBA" id="ARBA00022927"/>
    </source>
</evidence>
<dbReference type="PANTHER" id="PTHR40012">
    <property type="entry name" value="AUTOPHAGY-RELATED PROTEIN 29"/>
    <property type="match status" value="1"/>
</dbReference>
<feature type="compositionally biased region" description="Polar residues" evidence="7">
    <location>
        <begin position="230"/>
        <end position="243"/>
    </location>
</feature>
<feature type="domain" description="Atg29 N-terminal" evidence="8">
    <location>
        <begin position="9"/>
        <end position="59"/>
    </location>
</feature>
<feature type="region of interest" description="Disordered" evidence="7">
    <location>
        <begin position="293"/>
        <end position="344"/>
    </location>
</feature>
<feature type="compositionally biased region" description="Polar residues" evidence="7">
    <location>
        <begin position="566"/>
        <end position="576"/>
    </location>
</feature>
<dbReference type="GO" id="GO:0000045">
    <property type="term" value="P:autophagosome assembly"/>
    <property type="evidence" value="ECO:0007669"/>
    <property type="project" value="InterPro"/>
</dbReference>
<dbReference type="EMBL" id="JAABOA010002322">
    <property type="protein sequence ID" value="KAF9580038.1"/>
    <property type="molecule type" value="Genomic_DNA"/>
</dbReference>
<dbReference type="InterPro" id="IPR040666">
    <property type="entry name" value="Atg29_N"/>
</dbReference>
<dbReference type="PANTHER" id="PTHR40012:SF1">
    <property type="entry name" value="AUTOPHAGY-RELATED PROTEIN 29"/>
    <property type="match status" value="1"/>
</dbReference>
<keyword evidence="4" id="KW-0813">Transport</keyword>
<comment type="subcellular location">
    <subcellularLocation>
        <location evidence="1">Preautophagosomal structure</location>
    </subcellularLocation>
</comment>
<feature type="region of interest" description="Disordered" evidence="7">
    <location>
        <begin position="150"/>
        <end position="269"/>
    </location>
</feature>
<name>A0A9P6FQK4_9FUNG</name>
<dbReference type="Gene3D" id="1.10.10.2570">
    <property type="match status" value="1"/>
</dbReference>
<keyword evidence="10" id="KW-1185">Reference proteome</keyword>
<evidence type="ECO:0000256" key="7">
    <source>
        <dbReference type="SAM" id="MobiDB-lite"/>
    </source>
</evidence>
<dbReference type="AlphaFoldDB" id="A0A9P6FQK4"/>
<evidence type="ECO:0000256" key="3">
    <source>
        <dbReference type="ARBA" id="ARBA00013784"/>
    </source>
</evidence>
<comment type="caution">
    <text evidence="9">The sequence shown here is derived from an EMBL/GenBank/DDBJ whole genome shotgun (WGS) entry which is preliminary data.</text>
</comment>
<dbReference type="InterPro" id="IPR039113">
    <property type="entry name" value="ATG29"/>
</dbReference>
<feature type="region of interest" description="Disordered" evidence="7">
    <location>
        <begin position="537"/>
        <end position="592"/>
    </location>
</feature>
<evidence type="ECO:0000313" key="10">
    <source>
        <dbReference type="Proteomes" id="UP000780801"/>
    </source>
</evidence>
<evidence type="ECO:0000256" key="4">
    <source>
        <dbReference type="ARBA" id="ARBA00022448"/>
    </source>
</evidence>
<feature type="compositionally biased region" description="Basic and acidic residues" evidence="7">
    <location>
        <begin position="542"/>
        <end position="555"/>
    </location>
</feature>
<sequence length="610" mass="65929">MDSNEDSIHVIIRLPFARPEGYVDTQPVVWTESMEKTLWQLIGQTKPSLVDWNAVSRQLGNVPVPFLIRHATQLYQTQLQDLHRIGEQQQELTALSRPSSRSIVGTSNSQEGTIGYLASSRTLPTAKENEPLSSGSSLLRDRDLRIVASGSTTVHGQDSASKAQASPSLSGSITSFPVSGKPASMSSSASTIRPANPSSPAPSLRSTPSSQQQTSVDVNPYSSGIMASRGPTQPRSTRSSQLIGSVLERRPNPAIAPPNLPTSPRDDISPSEILRRISEPSHPFHKATLSAAMQQSISGMPSAKQSPSLRTTEFGHTPNTPSFQDNDRSSTLSSVSTPYSQSNSASQIFEETSFFNQLSSNDSLTRGQRASRLNRDELSSRGAFATSPVGDERSASGGYGLGLIGSTSKGLLSMDHHRPEHIVDLDDESEGHTENEDDDASQDESGPLREQIKQLHLEDALAFLPIGSTSGSSMIQRSDQDSYQSRTAAGDRMPFQLDDELASLGTRALEEIHENDGGDEDDHLVKGIRFKDIMGPGRLRGFSRDGKSIHRDHTMRTIRTSPERSGLSSRKSSAQNSVGSSFSDLSDSSVTRSALEDAYLSGYNNSKTYG</sequence>
<feature type="region of interest" description="Disordered" evidence="7">
    <location>
        <begin position="468"/>
        <end position="491"/>
    </location>
</feature>
<feature type="compositionally biased region" description="Polar residues" evidence="7">
    <location>
        <begin position="293"/>
        <end position="311"/>
    </location>
</feature>
<dbReference type="InterPro" id="IPR039362">
    <property type="entry name" value="ATG29_sf"/>
</dbReference>
<keyword evidence="5" id="KW-0653">Protein transport</keyword>
<dbReference type="GO" id="GO:0000407">
    <property type="term" value="C:phagophore assembly site"/>
    <property type="evidence" value="ECO:0007669"/>
    <property type="project" value="UniProtKB-SubCell"/>
</dbReference>
<comment type="similarity">
    <text evidence="2">Belongs to the ATG29 family.</text>
</comment>
<evidence type="ECO:0000313" key="9">
    <source>
        <dbReference type="EMBL" id="KAF9580038.1"/>
    </source>
</evidence>
<feature type="compositionally biased region" description="Polar residues" evidence="7">
    <location>
        <begin position="468"/>
        <end position="487"/>
    </location>
</feature>
<feature type="compositionally biased region" description="Polar residues" evidence="7">
    <location>
        <begin position="204"/>
        <end position="222"/>
    </location>
</feature>
<dbReference type="GO" id="GO:0015031">
    <property type="term" value="P:protein transport"/>
    <property type="evidence" value="ECO:0007669"/>
    <property type="project" value="UniProtKB-KW"/>
</dbReference>
<dbReference type="Pfam" id="PF18388">
    <property type="entry name" value="ATG29_N"/>
    <property type="match status" value="1"/>
</dbReference>
<feature type="region of interest" description="Disordered" evidence="7">
    <location>
        <begin position="119"/>
        <end position="138"/>
    </location>
</feature>
<evidence type="ECO:0000256" key="1">
    <source>
        <dbReference type="ARBA" id="ARBA00004329"/>
    </source>
</evidence>
<protein>
    <recommendedName>
        <fullName evidence="3">Autophagy-related protein 29</fullName>
    </recommendedName>
</protein>
<feature type="compositionally biased region" description="Polar residues" evidence="7">
    <location>
        <begin position="150"/>
        <end position="177"/>
    </location>
</feature>
<evidence type="ECO:0000256" key="2">
    <source>
        <dbReference type="ARBA" id="ARBA00010082"/>
    </source>
</evidence>
<reference evidence="9" key="1">
    <citation type="journal article" date="2020" name="Fungal Divers.">
        <title>Resolving the Mortierellaceae phylogeny through synthesis of multi-gene phylogenetics and phylogenomics.</title>
        <authorList>
            <person name="Vandepol N."/>
            <person name="Liber J."/>
            <person name="Desiro A."/>
            <person name="Na H."/>
            <person name="Kennedy M."/>
            <person name="Barry K."/>
            <person name="Grigoriev I.V."/>
            <person name="Miller A.N."/>
            <person name="O'Donnell K."/>
            <person name="Stajich J.E."/>
            <person name="Bonito G."/>
        </authorList>
    </citation>
    <scope>NUCLEOTIDE SEQUENCE</scope>
    <source>
        <strain evidence="9">KOD1015</strain>
    </source>
</reference>
<organism evidence="9 10">
    <name type="scientific">Lunasporangiospora selenospora</name>
    <dbReference type="NCBI Taxonomy" id="979761"/>
    <lineage>
        <taxon>Eukaryota</taxon>
        <taxon>Fungi</taxon>
        <taxon>Fungi incertae sedis</taxon>
        <taxon>Mucoromycota</taxon>
        <taxon>Mortierellomycotina</taxon>
        <taxon>Mortierellomycetes</taxon>
        <taxon>Mortierellales</taxon>
        <taxon>Mortierellaceae</taxon>
        <taxon>Lunasporangiospora</taxon>
    </lineage>
</organism>
<feature type="compositionally biased region" description="Low complexity" evidence="7">
    <location>
        <begin position="329"/>
        <end position="342"/>
    </location>
</feature>
<accession>A0A9P6FQK4</accession>
<dbReference type="OrthoDB" id="21072at2759"/>
<evidence type="ECO:0000256" key="6">
    <source>
        <dbReference type="ARBA" id="ARBA00023006"/>
    </source>
</evidence>
<gene>
    <name evidence="9" type="ORF">BGW38_003471</name>
</gene>
<evidence type="ECO:0000259" key="8">
    <source>
        <dbReference type="Pfam" id="PF18388"/>
    </source>
</evidence>
<proteinExistence type="inferred from homology"/>